<reference evidence="1 2" key="1">
    <citation type="submission" date="2018-06" db="EMBL/GenBank/DDBJ databases">
        <authorList>
            <consortium name="Pathogen Informatics"/>
            <person name="Doyle S."/>
        </authorList>
    </citation>
    <scope>NUCLEOTIDE SEQUENCE [LARGE SCALE GENOMIC DNA]</scope>
    <source>
        <strain evidence="1 2">NCTC12120</strain>
    </source>
</reference>
<organism evidence="1 2">
    <name type="scientific">Cedecea neteri</name>
    <dbReference type="NCBI Taxonomy" id="158822"/>
    <lineage>
        <taxon>Bacteria</taxon>
        <taxon>Pseudomonadati</taxon>
        <taxon>Pseudomonadota</taxon>
        <taxon>Gammaproteobacteria</taxon>
        <taxon>Enterobacterales</taxon>
        <taxon>Enterobacteriaceae</taxon>
        <taxon>Cedecea</taxon>
    </lineage>
</organism>
<proteinExistence type="predicted"/>
<evidence type="ECO:0000313" key="1">
    <source>
        <dbReference type="EMBL" id="SQC93889.1"/>
    </source>
</evidence>
<name>A0A2X3L5L7_9ENTR</name>
<gene>
    <name evidence="1" type="ORF">NCTC12120_07004</name>
</gene>
<dbReference type="EMBL" id="UAVU01000012">
    <property type="protein sequence ID" value="SQC93889.1"/>
    <property type="molecule type" value="Genomic_DNA"/>
</dbReference>
<evidence type="ECO:0000313" key="2">
    <source>
        <dbReference type="Proteomes" id="UP000251197"/>
    </source>
</evidence>
<sequence length="117" mass="12986">MKKLRSSDGALEAVGVGINAIRRRAFAAGYQILTRQPFTHVMPHIHFQHAAFGGELPARHIPLRPCLSGRLLKHAAVVGQRRTQVVTTHQQDLLQLIAVRHGVRFRQAWGKTGGSQQ</sequence>
<accession>A0A2X3L5L7</accession>
<dbReference type="AlphaFoldDB" id="A0A2X3L5L7"/>
<protein>
    <submittedName>
        <fullName evidence="1">Uncharacterized protein</fullName>
    </submittedName>
</protein>
<dbReference type="Proteomes" id="UP000251197">
    <property type="component" value="Unassembled WGS sequence"/>
</dbReference>